<keyword evidence="6" id="KW-1185">Reference proteome</keyword>
<dbReference type="InterPro" id="IPR000524">
    <property type="entry name" value="Tscrpt_reg_HTH_GntR"/>
</dbReference>
<dbReference type="CDD" id="cd07377">
    <property type="entry name" value="WHTH_GntR"/>
    <property type="match status" value="1"/>
</dbReference>
<dbReference type="GO" id="GO:0003700">
    <property type="term" value="F:DNA-binding transcription factor activity"/>
    <property type="evidence" value="ECO:0007669"/>
    <property type="project" value="InterPro"/>
</dbReference>
<reference evidence="5 6" key="1">
    <citation type="journal article" date="2012" name="Stand. Genomic Sci.">
        <title>Genome sequence of the ocean sediment bacterium Saccharomonospora marina type strain (XMU15(T)).</title>
        <authorList>
            <person name="Klenk H.P."/>
            <person name="Lu M."/>
            <person name="Lucas S."/>
            <person name="Lapidus A."/>
            <person name="Copeland A."/>
            <person name="Pitluck S."/>
            <person name="Goodwin L.A."/>
            <person name="Han C."/>
            <person name="Tapia R."/>
            <person name="Brambilla E.M."/>
            <person name="Potter G."/>
            <person name="Land M."/>
            <person name="Ivanova N."/>
            <person name="Rohde M."/>
            <person name="Goker M."/>
            <person name="Detter J.C."/>
            <person name="Li W.J."/>
            <person name="Kyrpides N.C."/>
            <person name="Woyke T."/>
        </authorList>
    </citation>
    <scope>NUCLEOTIDE SEQUENCE [LARGE SCALE GENOMIC DNA]</scope>
    <source>
        <strain evidence="5 6">XMU15</strain>
    </source>
</reference>
<keyword evidence="1" id="KW-0805">Transcription regulation</keyword>
<proteinExistence type="predicted"/>
<dbReference type="GO" id="GO:0003677">
    <property type="term" value="F:DNA binding"/>
    <property type="evidence" value="ECO:0007669"/>
    <property type="project" value="UniProtKB-KW"/>
</dbReference>
<dbReference type="InterPro" id="IPR036388">
    <property type="entry name" value="WH-like_DNA-bd_sf"/>
</dbReference>
<dbReference type="HOGENOM" id="CLU_017584_16_4_11"/>
<dbReference type="STRING" id="882083.SacmaDRAFT_1863"/>
<evidence type="ECO:0000313" key="6">
    <source>
        <dbReference type="Proteomes" id="UP000004926"/>
    </source>
</evidence>
<evidence type="ECO:0000259" key="4">
    <source>
        <dbReference type="PROSITE" id="PS50949"/>
    </source>
</evidence>
<dbReference type="SUPFAM" id="SSF46785">
    <property type="entry name" value="Winged helix' DNA-binding domain"/>
    <property type="match status" value="1"/>
</dbReference>
<dbReference type="InterPro" id="IPR050679">
    <property type="entry name" value="Bact_HTH_transcr_reg"/>
</dbReference>
<evidence type="ECO:0000313" key="5">
    <source>
        <dbReference type="EMBL" id="EHR50131.1"/>
    </source>
</evidence>
<name>H5X6I3_9PSEU</name>
<dbReference type="PROSITE" id="PS50949">
    <property type="entry name" value="HTH_GNTR"/>
    <property type="match status" value="1"/>
</dbReference>
<accession>H5X6I3</accession>
<dbReference type="Gene3D" id="1.10.10.10">
    <property type="entry name" value="Winged helix-like DNA-binding domain superfamily/Winged helix DNA-binding domain"/>
    <property type="match status" value="1"/>
</dbReference>
<gene>
    <name evidence="5" type="ORF">SacmaDRAFT_1863</name>
</gene>
<dbReference type="AlphaFoldDB" id="H5X6I3"/>
<keyword evidence="2" id="KW-0238">DNA-binding</keyword>
<evidence type="ECO:0000256" key="3">
    <source>
        <dbReference type="ARBA" id="ARBA00023163"/>
    </source>
</evidence>
<dbReference type="SMART" id="SM00345">
    <property type="entry name" value="HTH_GNTR"/>
    <property type="match status" value="1"/>
</dbReference>
<dbReference type="PANTHER" id="PTHR44846">
    <property type="entry name" value="MANNOSYL-D-GLYCERATE TRANSPORT/METABOLISM SYSTEM REPRESSOR MNGR-RELATED"/>
    <property type="match status" value="1"/>
</dbReference>
<evidence type="ECO:0000256" key="2">
    <source>
        <dbReference type="ARBA" id="ARBA00023125"/>
    </source>
</evidence>
<dbReference type="GO" id="GO:0045892">
    <property type="term" value="P:negative regulation of DNA-templated transcription"/>
    <property type="evidence" value="ECO:0007669"/>
    <property type="project" value="TreeGrafter"/>
</dbReference>
<dbReference type="PANTHER" id="PTHR44846:SF1">
    <property type="entry name" value="MANNOSYL-D-GLYCERATE TRANSPORT_METABOLISM SYSTEM REPRESSOR MNGR-RELATED"/>
    <property type="match status" value="1"/>
</dbReference>
<organism evidence="5 6">
    <name type="scientific">Saccharomonospora marina XMU15</name>
    <dbReference type="NCBI Taxonomy" id="882083"/>
    <lineage>
        <taxon>Bacteria</taxon>
        <taxon>Bacillati</taxon>
        <taxon>Actinomycetota</taxon>
        <taxon>Actinomycetes</taxon>
        <taxon>Pseudonocardiales</taxon>
        <taxon>Pseudonocardiaceae</taxon>
        <taxon>Saccharomonospora</taxon>
    </lineage>
</organism>
<dbReference type="Pfam" id="PF00392">
    <property type="entry name" value="GntR"/>
    <property type="match status" value="1"/>
</dbReference>
<dbReference type="InterPro" id="IPR036390">
    <property type="entry name" value="WH_DNA-bd_sf"/>
</dbReference>
<dbReference type="EMBL" id="CM001439">
    <property type="protein sequence ID" value="EHR50131.1"/>
    <property type="molecule type" value="Genomic_DNA"/>
</dbReference>
<dbReference type="OrthoDB" id="7363114at2"/>
<dbReference type="Proteomes" id="UP000004926">
    <property type="component" value="Chromosome"/>
</dbReference>
<sequence length="87" mass="9649">MPKVPAFEPNPASPVYLYLQVADHIAARIEAGDLPVGGRLPGERDLADEYRVSLQTARRAVAELRDRGLAITVPVKGTFVRRPDERR</sequence>
<dbReference type="RefSeq" id="WP_009153516.1">
    <property type="nucleotide sequence ID" value="NZ_CM001439.1"/>
</dbReference>
<feature type="domain" description="HTH gntR-type" evidence="4">
    <location>
        <begin position="15"/>
        <end position="83"/>
    </location>
</feature>
<evidence type="ECO:0000256" key="1">
    <source>
        <dbReference type="ARBA" id="ARBA00023015"/>
    </source>
</evidence>
<protein>
    <submittedName>
        <fullName evidence="5">Transcriptional regulator</fullName>
    </submittedName>
</protein>
<keyword evidence="3" id="KW-0804">Transcription</keyword>
<dbReference type="eggNOG" id="COG2188">
    <property type="taxonomic scope" value="Bacteria"/>
</dbReference>